<reference evidence="1 2" key="1">
    <citation type="journal article" date="2018" name="J. Microbiol.">
        <title>Baekduia soli gen. nov., sp. nov., a novel bacterium isolated from the soil of Baekdu Mountain and proposal of a novel family name, Baekduiaceae fam. nov.</title>
        <authorList>
            <person name="An D.S."/>
            <person name="Siddiqi M.Z."/>
            <person name="Kim K.H."/>
            <person name="Yu H.S."/>
            <person name="Im W.T."/>
        </authorList>
    </citation>
    <scope>NUCLEOTIDE SEQUENCE [LARGE SCALE GENOMIC DNA]</scope>
    <source>
        <strain evidence="1 2">BR7-21</strain>
    </source>
</reference>
<gene>
    <name evidence="1" type="ORF">FSW04_16885</name>
</gene>
<keyword evidence="2" id="KW-1185">Reference proteome</keyword>
<organism evidence="1 2">
    <name type="scientific">Baekduia soli</name>
    <dbReference type="NCBI Taxonomy" id="496014"/>
    <lineage>
        <taxon>Bacteria</taxon>
        <taxon>Bacillati</taxon>
        <taxon>Actinomycetota</taxon>
        <taxon>Thermoleophilia</taxon>
        <taxon>Solirubrobacterales</taxon>
        <taxon>Baekduiaceae</taxon>
        <taxon>Baekduia</taxon>
    </lineage>
</organism>
<dbReference type="Proteomes" id="UP000321805">
    <property type="component" value="Chromosome"/>
</dbReference>
<dbReference type="RefSeq" id="WP_146921344.1">
    <property type="nucleotide sequence ID" value="NZ_CP042430.1"/>
</dbReference>
<name>A0A5B8U816_9ACTN</name>
<dbReference type="AlphaFoldDB" id="A0A5B8U816"/>
<proteinExistence type="predicted"/>
<protein>
    <submittedName>
        <fullName evidence="1">Uncharacterized protein</fullName>
    </submittedName>
</protein>
<evidence type="ECO:0000313" key="1">
    <source>
        <dbReference type="EMBL" id="QEC49085.1"/>
    </source>
</evidence>
<sequence>MKVKGRCCRSDPRCRRCPVVAKRLAAAGLAERTGRRTYVVDAPKKAVRRARRFKAVPVVR</sequence>
<accession>A0A5B8U816</accession>
<dbReference type="EMBL" id="CP042430">
    <property type="protein sequence ID" value="QEC49085.1"/>
    <property type="molecule type" value="Genomic_DNA"/>
</dbReference>
<evidence type="ECO:0000313" key="2">
    <source>
        <dbReference type="Proteomes" id="UP000321805"/>
    </source>
</evidence>
<dbReference type="KEGG" id="bsol:FSW04_16885"/>